<dbReference type="SUPFAM" id="SSF53474">
    <property type="entry name" value="alpha/beta-Hydrolases"/>
    <property type="match status" value="1"/>
</dbReference>
<dbReference type="InterPro" id="IPR029058">
    <property type="entry name" value="AB_hydrolase_fold"/>
</dbReference>
<reference evidence="3" key="1">
    <citation type="submission" date="2013-08" db="EMBL/GenBank/DDBJ databases">
        <title>Intrasporangium oryzae NRRL B-24470.</title>
        <authorList>
            <person name="Liu H."/>
            <person name="Wang G."/>
        </authorList>
    </citation>
    <scope>NUCLEOTIDE SEQUENCE [LARGE SCALE GENOMIC DNA]</scope>
    <source>
        <strain evidence="3">Q5-1</strain>
    </source>
</reference>
<dbReference type="Pfam" id="PF12146">
    <property type="entry name" value="Hydrolase_4"/>
    <property type="match status" value="1"/>
</dbReference>
<dbReference type="InterPro" id="IPR022742">
    <property type="entry name" value="Hydrolase_4"/>
</dbReference>
<accession>W9GKI6</accession>
<dbReference type="AlphaFoldDB" id="W9GKI6"/>
<dbReference type="PANTHER" id="PTHR11614">
    <property type="entry name" value="PHOSPHOLIPASE-RELATED"/>
    <property type="match status" value="1"/>
</dbReference>
<dbReference type="InterPro" id="IPR051044">
    <property type="entry name" value="MAG_DAG_Lipase"/>
</dbReference>
<dbReference type="PATRIC" id="fig|584657.3.peg.3715"/>
<evidence type="ECO:0000313" key="2">
    <source>
        <dbReference type="EMBL" id="EWT04404.1"/>
    </source>
</evidence>
<comment type="caution">
    <text evidence="2">The sequence shown here is derived from an EMBL/GenBank/DDBJ whole genome shotgun (WGS) entry which is preliminary data.</text>
</comment>
<protein>
    <submittedName>
        <fullName evidence="2">Lysophospholipase</fullName>
    </submittedName>
</protein>
<gene>
    <name evidence="2" type="ORF">N864_05240</name>
</gene>
<evidence type="ECO:0000259" key="1">
    <source>
        <dbReference type="Pfam" id="PF12146"/>
    </source>
</evidence>
<dbReference type="EMBL" id="AWQS01000252">
    <property type="protein sequence ID" value="EWT04404.1"/>
    <property type="molecule type" value="Genomic_DNA"/>
</dbReference>
<keyword evidence="3" id="KW-1185">Reference proteome</keyword>
<dbReference type="OrthoDB" id="9806902at2"/>
<proteinExistence type="predicted"/>
<feature type="domain" description="Serine aminopeptidase S33" evidence="1">
    <location>
        <begin position="25"/>
        <end position="249"/>
    </location>
</feature>
<organism evidence="2 3">
    <name type="scientific">Intrasporangium chromatireducens Q5-1</name>
    <dbReference type="NCBI Taxonomy" id="584657"/>
    <lineage>
        <taxon>Bacteria</taxon>
        <taxon>Bacillati</taxon>
        <taxon>Actinomycetota</taxon>
        <taxon>Actinomycetes</taxon>
        <taxon>Micrococcales</taxon>
        <taxon>Intrasporangiaceae</taxon>
        <taxon>Intrasporangium</taxon>
    </lineage>
</organism>
<dbReference type="RefSeq" id="WP_034720827.1">
    <property type="nucleotide sequence ID" value="NZ_AWQS01000252.1"/>
</dbReference>
<dbReference type="Gene3D" id="3.40.50.1820">
    <property type="entry name" value="alpha/beta hydrolase"/>
    <property type="match status" value="1"/>
</dbReference>
<name>W9GKI6_9MICO</name>
<sequence length="268" mass="29227">MEQTDLEYEGHGGTIVGRRWRGDRADYVVLLVHGYGEHAGRYEHVAQRLVDDGAVVYALDHVGHGRSEGERVLIEDFERVCEDVHLLEGRARAEHPRQPIVLIGHSMGGLIAARYAQRFGDGLSAVVLSGPVLGSWAAAEALLGVEQIPDTPIDPSTLSRDPAVGEAYVADPLVWHGPFKRPTVEAIVHTMHTVTEGGQIDGPILWLHGEEDQLVPIGPSRKAFAALGGRHASSKTYPGARHEIFNETNQDEVLGDVIAFVHESLSKR</sequence>
<evidence type="ECO:0000313" key="3">
    <source>
        <dbReference type="Proteomes" id="UP000019494"/>
    </source>
</evidence>
<dbReference type="Proteomes" id="UP000019494">
    <property type="component" value="Unassembled WGS sequence"/>
</dbReference>